<comment type="caution">
    <text evidence="3">The sequence shown here is derived from an EMBL/GenBank/DDBJ whole genome shotgun (WGS) entry which is preliminary data.</text>
</comment>
<dbReference type="GO" id="GO:0008168">
    <property type="term" value="F:methyltransferase activity"/>
    <property type="evidence" value="ECO:0007669"/>
    <property type="project" value="UniProtKB-KW"/>
</dbReference>
<evidence type="ECO:0000259" key="2">
    <source>
        <dbReference type="Pfam" id="PF08123"/>
    </source>
</evidence>
<dbReference type="InterPro" id="IPR029063">
    <property type="entry name" value="SAM-dependent_MTases_sf"/>
</dbReference>
<dbReference type="InterPro" id="IPR025789">
    <property type="entry name" value="DOT1_dom"/>
</dbReference>
<evidence type="ECO:0000313" key="4">
    <source>
        <dbReference type="Proteomes" id="UP001363151"/>
    </source>
</evidence>
<feature type="domain" description="DOT1" evidence="2">
    <location>
        <begin position="196"/>
        <end position="341"/>
    </location>
</feature>
<evidence type="ECO:0000256" key="1">
    <source>
        <dbReference type="SAM" id="MobiDB-lite"/>
    </source>
</evidence>
<dbReference type="SUPFAM" id="SSF53335">
    <property type="entry name" value="S-adenosyl-L-methionine-dependent methyltransferases"/>
    <property type="match status" value="1"/>
</dbReference>
<dbReference type="Pfam" id="PF08123">
    <property type="entry name" value="DOT1"/>
    <property type="match status" value="1"/>
</dbReference>
<keyword evidence="4" id="KW-1185">Reference proteome</keyword>
<proteinExistence type="predicted"/>
<keyword evidence="3" id="KW-0489">Methyltransferase</keyword>
<name>A0ABR1FZS0_AURAN</name>
<sequence length="391" mass="44417">MDMSKLMKKAGDAMEEEAIKEREKEIAEKEEAERLLEEKQKELARERENPDQIDVAEMKEWTEAELDYLERRIRATPADVGVALDRWVLIAHSPTPAPPPPLDPNADPAAPPPPEPPPIPSPIIHRSLMEVWAAVPLVHARVMDKRGHEIWRNSDQERLRKRIEEIATEAHTPEDAREMSRKERADEMFLDEYWSYGEVDLGVFAGILMKLKRIHGHLGKEGIGTFVDCGCGLGKTVLAAVLCHSWEKAAGIEGLQTLVDGATVLLERFQETVYPTLSDKEQDARQDMELSVTHDDFFADDSWLAGTCVFVDLTCFNPELVRRFADFSQELSHGSVVISLSKRLDFAVHLFLLFEEEAECSWGATHVYVYERKPNPEELERFLNPPDPSDI</sequence>
<keyword evidence="3" id="KW-0808">Transferase</keyword>
<dbReference type="EMBL" id="JBBJCI010000164">
    <property type="protein sequence ID" value="KAK7241674.1"/>
    <property type="molecule type" value="Genomic_DNA"/>
</dbReference>
<gene>
    <name evidence="3" type="ORF">SO694_00070119</name>
</gene>
<evidence type="ECO:0000313" key="3">
    <source>
        <dbReference type="EMBL" id="KAK7241674.1"/>
    </source>
</evidence>
<feature type="region of interest" description="Disordered" evidence="1">
    <location>
        <begin position="95"/>
        <end position="122"/>
    </location>
</feature>
<feature type="compositionally biased region" description="Pro residues" evidence="1">
    <location>
        <begin position="95"/>
        <end position="121"/>
    </location>
</feature>
<reference evidence="3 4" key="1">
    <citation type="submission" date="2024-03" db="EMBL/GenBank/DDBJ databases">
        <title>Aureococcus anophagefferens CCMP1851 and Kratosvirus quantuckense: Draft genome of a second virus-susceptible host strain in the model system.</title>
        <authorList>
            <person name="Chase E."/>
            <person name="Truchon A.R."/>
            <person name="Schepens W."/>
            <person name="Wilhelm S.W."/>
        </authorList>
    </citation>
    <scope>NUCLEOTIDE SEQUENCE [LARGE SCALE GENOMIC DNA]</scope>
    <source>
        <strain evidence="3 4">CCMP1851</strain>
    </source>
</reference>
<accession>A0ABR1FZS0</accession>
<dbReference type="GO" id="GO:0032259">
    <property type="term" value="P:methylation"/>
    <property type="evidence" value="ECO:0007669"/>
    <property type="project" value="UniProtKB-KW"/>
</dbReference>
<feature type="compositionally biased region" description="Basic and acidic residues" evidence="1">
    <location>
        <begin position="9"/>
        <end position="31"/>
    </location>
</feature>
<protein>
    <submittedName>
        <fullName evidence="3">Histone methyltransferase</fullName>
    </submittedName>
</protein>
<dbReference type="Gene3D" id="3.40.50.150">
    <property type="entry name" value="Vaccinia Virus protein VP39"/>
    <property type="match status" value="1"/>
</dbReference>
<dbReference type="Proteomes" id="UP001363151">
    <property type="component" value="Unassembled WGS sequence"/>
</dbReference>
<feature type="region of interest" description="Disordered" evidence="1">
    <location>
        <begin position="1"/>
        <end position="31"/>
    </location>
</feature>
<organism evidence="3 4">
    <name type="scientific">Aureococcus anophagefferens</name>
    <name type="common">Harmful bloom alga</name>
    <dbReference type="NCBI Taxonomy" id="44056"/>
    <lineage>
        <taxon>Eukaryota</taxon>
        <taxon>Sar</taxon>
        <taxon>Stramenopiles</taxon>
        <taxon>Ochrophyta</taxon>
        <taxon>Pelagophyceae</taxon>
        <taxon>Pelagomonadales</taxon>
        <taxon>Pelagomonadaceae</taxon>
        <taxon>Aureococcus</taxon>
    </lineage>
</organism>